<reference evidence="1 2" key="1">
    <citation type="submission" date="2017-08" db="EMBL/GenBank/DDBJ databases">
        <title>Infants hospitalized years apart are colonized by the same room-sourced microbial strains.</title>
        <authorList>
            <person name="Brooks B."/>
            <person name="Olm M.R."/>
            <person name="Firek B.A."/>
            <person name="Baker R."/>
            <person name="Thomas B.C."/>
            <person name="Morowitz M.J."/>
            <person name="Banfield J.F."/>
        </authorList>
    </citation>
    <scope>NUCLEOTIDE SEQUENCE [LARGE SCALE GENOMIC DNA]</scope>
    <source>
        <strain evidence="1">S2_003_000_R2_11</strain>
    </source>
</reference>
<evidence type="ECO:0000313" key="2">
    <source>
        <dbReference type="Proteomes" id="UP000248975"/>
    </source>
</evidence>
<gene>
    <name evidence="1" type="ORF">DI533_13210</name>
</gene>
<comment type="caution">
    <text evidence="1">The sequence shown here is derived from an EMBL/GenBank/DDBJ whole genome shotgun (WGS) entry which is preliminary data.</text>
</comment>
<dbReference type="Proteomes" id="UP000248975">
    <property type="component" value="Unassembled WGS sequence"/>
</dbReference>
<proteinExistence type="predicted"/>
<organism evidence="1 2">
    <name type="scientific">Cereibacter sphaeroides</name>
    <name type="common">Rhodobacter sphaeroides</name>
    <dbReference type="NCBI Taxonomy" id="1063"/>
    <lineage>
        <taxon>Bacteria</taxon>
        <taxon>Pseudomonadati</taxon>
        <taxon>Pseudomonadota</taxon>
        <taxon>Alphaproteobacteria</taxon>
        <taxon>Rhodobacterales</taxon>
        <taxon>Paracoccaceae</taxon>
        <taxon>Cereibacter</taxon>
    </lineage>
</organism>
<protein>
    <submittedName>
        <fullName evidence="1">Uncharacterized protein</fullName>
    </submittedName>
</protein>
<dbReference type="EMBL" id="QFQS01000003">
    <property type="protein sequence ID" value="PZQ96567.1"/>
    <property type="molecule type" value="Genomic_DNA"/>
</dbReference>
<name>A0A2W5TLH4_CERSP</name>
<evidence type="ECO:0000313" key="1">
    <source>
        <dbReference type="EMBL" id="PZQ96567.1"/>
    </source>
</evidence>
<sequence>MVGADGKKEVRMAGWRGALIALTLIPRAALAQEAPEAEVTKPNLTAAGSGQPGGVAALTFAQRLFVLGKAQHDAQSVLSAARLARSVLLRETQMPKVVADETEASPASSAVPPDPAAMLELARNYAGNDETLLLLVDAAERETQNGGLTAAWSPGLVQPGQSERWSVPFFGAALAEIGVIGKDGATLDLRITDETNLTICQESGPADVGYCGWYPARNGHFTVTVTNTGTIAQNYVLLAN</sequence>
<accession>A0A2W5TLH4</accession>
<dbReference type="AlphaFoldDB" id="A0A2W5TLH4"/>